<reference evidence="1 2" key="2">
    <citation type="journal article" date="2014" name="J. Gen. Appl. Microbiol.">
        <title>The early diverging ascomycetous budding yeast Saitoella complicata has three histone deacetylases belonging to the Clr6, Hos2, and Rpd3 lineages.</title>
        <authorList>
            <person name="Nishida H."/>
            <person name="Matsumoto T."/>
            <person name="Kondo S."/>
            <person name="Hamamoto M."/>
            <person name="Yoshikawa H."/>
        </authorList>
    </citation>
    <scope>NUCLEOTIDE SEQUENCE [LARGE SCALE GENOMIC DNA]</scope>
    <source>
        <strain evidence="1 2">NRRL Y-17804</strain>
    </source>
</reference>
<organism evidence="1 2">
    <name type="scientific">Saitoella complicata (strain BCRC 22490 / CBS 7301 / JCM 7358 / NBRC 10748 / NRRL Y-17804)</name>
    <dbReference type="NCBI Taxonomy" id="698492"/>
    <lineage>
        <taxon>Eukaryota</taxon>
        <taxon>Fungi</taxon>
        <taxon>Dikarya</taxon>
        <taxon>Ascomycota</taxon>
        <taxon>Taphrinomycotina</taxon>
        <taxon>Taphrinomycotina incertae sedis</taxon>
        <taxon>Saitoella</taxon>
    </lineage>
</organism>
<proteinExistence type="predicted"/>
<comment type="caution">
    <text evidence="1">The sequence shown here is derived from an EMBL/GenBank/DDBJ whole genome shotgun (WGS) entry which is preliminary data.</text>
</comment>
<gene>
    <name evidence="1" type="ORF">G7K_5348-t1</name>
</gene>
<evidence type="ECO:0000313" key="2">
    <source>
        <dbReference type="Proteomes" id="UP000033140"/>
    </source>
</evidence>
<keyword evidence="2" id="KW-1185">Reference proteome</keyword>
<dbReference type="EMBL" id="BACD03000043">
    <property type="protein sequence ID" value="GAO51240.1"/>
    <property type="molecule type" value="Genomic_DNA"/>
</dbReference>
<dbReference type="Proteomes" id="UP000033140">
    <property type="component" value="Unassembled WGS sequence"/>
</dbReference>
<name>A0A0E9NP85_SAICN</name>
<accession>A0A0E9NP85</accession>
<reference evidence="1 2" key="3">
    <citation type="journal article" date="2015" name="Genome Announc.">
        <title>Draft Genome Sequence of the Archiascomycetous Yeast Saitoella complicata.</title>
        <authorList>
            <person name="Yamauchi K."/>
            <person name="Kondo S."/>
            <person name="Hamamoto M."/>
            <person name="Takahashi Y."/>
            <person name="Ogura Y."/>
            <person name="Hayashi T."/>
            <person name="Nishida H."/>
        </authorList>
    </citation>
    <scope>NUCLEOTIDE SEQUENCE [LARGE SCALE GENOMIC DNA]</scope>
    <source>
        <strain evidence="1 2">NRRL Y-17804</strain>
    </source>
</reference>
<sequence>MQILGQAFIWTLGDDLMLAAYLIQTADPEKGVRIIMCIFQTNCKKEPRHHQERNSRNPDKRKIEHGASRFLGAVFL</sequence>
<dbReference type="AlphaFoldDB" id="A0A0E9NP85"/>
<evidence type="ECO:0000313" key="1">
    <source>
        <dbReference type="EMBL" id="GAO51240.1"/>
    </source>
</evidence>
<protein>
    <submittedName>
        <fullName evidence="1">Uncharacterized protein</fullName>
    </submittedName>
</protein>
<reference evidence="1 2" key="1">
    <citation type="journal article" date="2011" name="J. Gen. Appl. Microbiol.">
        <title>Draft genome sequencing of the enigmatic yeast Saitoella complicata.</title>
        <authorList>
            <person name="Nishida H."/>
            <person name="Hamamoto M."/>
            <person name="Sugiyama J."/>
        </authorList>
    </citation>
    <scope>NUCLEOTIDE SEQUENCE [LARGE SCALE GENOMIC DNA]</scope>
    <source>
        <strain evidence="1 2">NRRL Y-17804</strain>
    </source>
</reference>